<dbReference type="PANTHER" id="PTHR34487:SF1">
    <property type="entry name" value="ACYL-ACP THIOESTERASE"/>
    <property type="match status" value="1"/>
</dbReference>
<reference evidence="2" key="1">
    <citation type="submission" date="2022-11" db="EMBL/GenBank/DDBJ databases">
        <title>Centuries of genome instability and evolution in soft-shell clam transmissible cancer (bioRxiv).</title>
        <authorList>
            <person name="Hart S.F.M."/>
            <person name="Yonemitsu M.A."/>
            <person name="Giersch R.M."/>
            <person name="Beal B.F."/>
            <person name="Arriagada G."/>
            <person name="Davis B.W."/>
            <person name="Ostrander E.A."/>
            <person name="Goff S.P."/>
            <person name="Metzger M.J."/>
        </authorList>
    </citation>
    <scope>NUCLEOTIDE SEQUENCE</scope>
    <source>
        <strain evidence="2">MELC-2E11</strain>
        <tissue evidence="2">Siphon/mantle</tissue>
    </source>
</reference>
<protein>
    <recommendedName>
        <fullName evidence="1">Acyl-ACP thioesterase-like C-terminal domain-containing protein</fullName>
    </recommendedName>
</protein>
<dbReference type="EMBL" id="CP111016">
    <property type="protein sequence ID" value="WAR05071.1"/>
    <property type="molecule type" value="Genomic_DNA"/>
</dbReference>
<name>A0ABY7E8Z4_MYAAR</name>
<accession>A0ABY7E8Z4</accession>
<evidence type="ECO:0000259" key="1">
    <source>
        <dbReference type="Pfam" id="PF20791"/>
    </source>
</evidence>
<dbReference type="InterPro" id="IPR029069">
    <property type="entry name" value="HotDog_dom_sf"/>
</dbReference>
<sequence length="301" mass="34500">MDSKFSGLPDLRTIQPGRLIKYRISDDGFAAELLLPGLTYTDFDQKIGGKMNLWSLAKLFESIRYVVLPNGFCHYNRLKDVGHSIFNAETSYHLSDKGNKLKAQTHWGTNYLMHAHLKVFYAGTSAFSFEIIVREHETGDFLAKALLTFVYVDFKTRRPATFPDWFNKLKENQHFGPPSPRLARPSIPLDAYKFEIQAAFSDIDFNGHVNNSIYIKWCTDAGTEAALKGHYSGFSENIGKYPMDVFEIKYLGEGVVSDVFEILTWQDQENPFVLHFVFTKNEKVSVVVRFQYKSLQFSAKL</sequence>
<keyword evidence="3" id="KW-1185">Reference proteome</keyword>
<proteinExistence type="predicted"/>
<gene>
    <name evidence="2" type="ORF">MAR_020440</name>
</gene>
<dbReference type="Pfam" id="PF20791">
    <property type="entry name" value="Acyl-ACP_TE_C"/>
    <property type="match status" value="1"/>
</dbReference>
<evidence type="ECO:0000313" key="2">
    <source>
        <dbReference type="EMBL" id="WAR05071.1"/>
    </source>
</evidence>
<dbReference type="Proteomes" id="UP001164746">
    <property type="component" value="Chromosome 5"/>
</dbReference>
<dbReference type="Gene3D" id="3.10.129.10">
    <property type="entry name" value="Hotdog Thioesterase"/>
    <property type="match status" value="1"/>
</dbReference>
<organism evidence="2 3">
    <name type="scientific">Mya arenaria</name>
    <name type="common">Soft-shell clam</name>
    <dbReference type="NCBI Taxonomy" id="6604"/>
    <lineage>
        <taxon>Eukaryota</taxon>
        <taxon>Metazoa</taxon>
        <taxon>Spiralia</taxon>
        <taxon>Lophotrochozoa</taxon>
        <taxon>Mollusca</taxon>
        <taxon>Bivalvia</taxon>
        <taxon>Autobranchia</taxon>
        <taxon>Heteroconchia</taxon>
        <taxon>Euheterodonta</taxon>
        <taxon>Imparidentia</taxon>
        <taxon>Neoheterodontei</taxon>
        <taxon>Myida</taxon>
        <taxon>Myoidea</taxon>
        <taxon>Myidae</taxon>
        <taxon>Mya</taxon>
    </lineage>
</organism>
<dbReference type="PANTHER" id="PTHR34487">
    <property type="entry name" value="ACYL-ACP THIOESTERASE"/>
    <property type="match status" value="1"/>
</dbReference>
<evidence type="ECO:0000313" key="3">
    <source>
        <dbReference type="Proteomes" id="UP001164746"/>
    </source>
</evidence>
<feature type="domain" description="Acyl-ACP thioesterase-like C-terminal" evidence="1">
    <location>
        <begin position="195"/>
        <end position="230"/>
    </location>
</feature>
<dbReference type="InterPro" id="IPR049427">
    <property type="entry name" value="Acyl-ACP_TE_C"/>
</dbReference>
<dbReference type="SUPFAM" id="SSF54637">
    <property type="entry name" value="Thioesterase/thiol ester dehydrase-isomerase"/>
    <property type="match status" value="2"/>
</dbReference>